<organism evidence="2 3">
    <name type="scientific">Pristionchus fissidentatus</name>
    <dbReference type="NCBI Taxonomy" id="1538716"/>
    <lineage>
        <taxon>Eukaryota</taxon>
        <taxon>Metazoa</taxon>
        <taxon>Ecdysozoa</taxon>
        <taxon>Nematoda</taxon>
        <taxon>Chromadorea</taxon>
        <taxon>Rhabditida</taxon>
        <taxon>Rhabditina</taxon>
        <taxon>Diplogasteromorpha</taxon>
        <taxon>Diplogasteroidea</taxon>
        <taxon>Neodiplogasteridae</taxon>
        <taxon>Pristionchus</taxon>
    </lineage>
</organism>
<feature type="compositionally biased region" description="Basic residues" evidence="1">
    <location>
        <begin position="1"/>
        <end position="11"/>
    </location>
</feature>
<dbReference type="AlphaFoldDB" id="A0AAV5WBW5"/>
<protein>
    <submittedName>
        <fullName evidence="2">Uncharacterized protein</fullName>
    </submittedName>
</protein>
<evidence type="ECO:0000256" key="1">
    <source>
        <dbReference type="SAM" id="MobiDB-lite"/>
    </source>
</evidence>
<reference evidence="2" key="1">
    <citation type="submission" date="2023-10" db="EMBL/GenBank/DDBJ databases">
        <title>Genome assembly of Pristionchus species.</title>
        <authorList>
            <person name="Yoshida K."/>
            <person name="Sommer R.J."/>
        </authorList>
    </citation>
    <scope>NUCLEOTIDE SEQUENCE</scope>
    <source>
        <strain evidence="2">RS5133</strain>
    </source>
</reference>
<comment type="caution">
    <text evidence="2">The sequence shown here is derived from an EMBL/GenBank/DDBJ whole genome shotgun (WGS) entry which is preliminary data.</text>
</comment>
<feature type="region of interest" description="Disordered" evidence="1">
    <location>
        <begin position="1"/>
        <end position="59"/>
    </location>
</feature>
<gene>
    <name evidence="2" type="ORF">PFISCL1PPCAC_20644</name>
</gene>
<feature type="compositionally biased region" description="Low complexity" evidence="1">
    <location>
        <begin position="12"/>
        <end position="32"/>
    </location>
</feature>
<dbReference type="Proteomes" id="UP001432322">
    <property type="component" value="Unassembled WGS sequence"/>
</dbReference>
<sequence>MDTRKTVRGRRSTSSSRNVQTSSPMSPSTMYSSKKEIRPMPSSSSMDTDNRVNSSIDECDLPLKSNRRLPRSWQQVVRQGSRGWQRHLEWNYLTSTIDSIREVPPLPLHDLHGSDEMANDTFLVGEFFY</sequence>
<feature type="compositionally biased region" description="Polar residues" evidence="1">
    <location>
        <begin position="41"/>
        <end position="56"/>
    </location>
</feature>
<evidence type="ECO:0000313" key="3">
    <source>
        <dbReference type="Proteomes" id="UP001432322"/>
    </source>
</evidence>
<accession>A0AAV5WBW5</accession>
<dbReference type="EMBL" id="BTSY01000005">
    <property type="protein sequence ID" value="GMT29347.1"/>
    <property type="molecule type" value="Genomic_DNA"/>
</dbReference>
<proteinExistence type="predicted"/>
<evidence type="ECO:0000313" key="2">
    <source>
        <dbReference type="EMBL" id="GMT29347.1"/>
    </source>
</evidence>
<keyword evidence="3" id="KW-1185">Reference proteome</keyword>
<name>A0AAV5WBW5_9BILA</name>